<dbReference type="EMBL" id="CAFBPU010000091">
    <property type="protein sequence ID" value="CAB5041023.1"/>
    <property type="molecule type" value="Genomic_DNA"/>
</dbReference>
<protein>
    <submittedName>
        <fullName evidence="1">Unannotated protein</fullName>
    </submittedName>
</protein>
<organism evidence="1">
    <name type="scientific">freshwater metagenome</name>
    <dbReference type="NCBI Taxonomy" id="449393"/>
    <lineage>
        <taxon>unclassified sequences</taxon>
        <taxon>metagenomes</taxon>
        <taxon>ecological metagenomes</taxon>
    </lineage>
</organism>
<accession>A0A6J7SIY5</accession>
<proteinExistence type="predicted"/>
<name>A0A6J7SIY5_9ZZZZ</name>
<dbReference type="AlphaFoldDB" id="A0A6J7SIY5"/>
<gene>
    <name evidence="1" type="ORF">UFOPK4150_02428</name>
</gene>
<reference evidence="1" key="1">
    <citation type="submission" date="2020-05" db="EMBL/GenBank/DDBJ databases">
        <authorList>
            <person name="Chiriac C."/>
            <person name="Salcher M."/>
            <person name="Ghai R."/>
            <person name="Kavagutti S V."/>
        </authorList>
    </citation>
    <scope>NUCLEOTIDE SEQUENCE</scope>
</reference>
<evidence type="ECO:0000313" key="1">
    <source>
        <dbReference type="EMBL" id="CAB5041023.1"/>
    </source>
</evidence>
<sequence>MLLATWTSAGQVIAKGSTKVITYTPAAPGYKCKTVVPASTTYGYYTKVFASNASSVSALDPSAIKQLKGCLT</sequence>